<accession>A0A378AFT2</accession>
<protein>
    <submittedName>
        <fullName evidence="1">Beta-ureidopropionase</fullName>
        <ecNumber evidence="1">3.-.-.-</ecNumber>
    </submittedName>
</protein>
<dbReference type="Proteomes" id="UP000254387">
    <property type="component" value="Unassembled WGS sequence"/>
</dbReference>
<evidence type="ECO:0000313" key="1">
    <source>
        <dbReference type="EMBL" id="STV07946.1"/>
    </source>
</evidence>
<dbReference type="EMBL" id="UGMN01000004">
    <property type="protein sequence ID" value="STV07946.1"/>
    <property type="molecule type" value="Genomic_DNA"/>
</dbReference>
<dbReference type="SUPFAM" id="SSF53187">
    <property type="entry name" value="Zn-dependent exopeptidases"/>
    <property type="match status" value="1"/>
</dbReference>
<keyword evidence="1" id="KW-0378">Hydrolase</keyword>
<name>A0A378AFT2_KLEPN</name>
<organism evidence="1 2">
    <name type="scientific">Klebsiella pneumoniae</name>
    <dbReference type="NCBI Taxonomy" id="573"/>
    <lineage>
        <taxon>Bacteria</taxon>
        <taxon>Pseudomonadati</taxon>
        <taxon>Pseudomonadota</taxon>
        <taxon>Gammaproteobacteria</taxon>
        <taxon>Enterobacterales</taxon>
        <taxon>Enterobacteriaceae</taxon>
        <taxon>Klebsiella/Raoultella group</taxon>
        <taxon>Klebsiella</taxon>
        <taxon>Klebsiella pneumoniae complex</taxon>
    </lineage>
</organism>
<reference evidence="1 2" key="1">
    <citation type="submission" date="2018-06" db="EMBL/GenBank/DDBJ databases">
        <authorList>
            <consortium name="Pathogen Informatics"/>
            <person name="Doyle S."/>
        </authorList>
    </citation>
    <scope>NUCLEOTIDE SEQUENCE [LARGE SCALE GENOMIC DNA]</scope>
    <source>
        <strain evidence="1 2">NCTC5053</strain>
    </source>
</reference>
<dbReference type="EC" id="3.-.-.-" evidence="1"/>
<dbReference type="AlphaFoldDB" id="A0A378AFT2"/>
<sequence>MASVCPAGMIFVPCVDGISHNVKEHSAAKDLIAGANVLLQVVLQRAQRMD</sequence>
<gene>
    <name evidence="1" type="ORF">NCTC5053_02074</name>
</gene>
<dbReference type="GO" id="GO:0016787">
    <property type="term" value="F:hydrolase activity"/>
    <property type="evidence" value="ECO:0007669"/>
    <property type="project" value="UniProtKB-KW"/>
</dbReference>
<proteinExistence type="predicted"/>
<dbReference type="Gene3D" id="3.40.630.10">
    <property type="entry name" value="Zn peptidases"/>
    <property type="match status" value="1"/>
</dbReference>
<evidence type="ECO:0000313" key="2">
    <source>
        <dbReference type="Proteomes" id="UP000254387"/>
    </source>
</evidence>